<dbReference type="InterPro" id="IPR042099">
    <property type="entry name" value="ANL_N_sf"/>
</dbReference>
<dbReference type="PANTHER" id="PTHR43272">
    <property type="entry name" value="LONG-CHAIN-FATTY-ACID--COA LIGASE"/>
    <property type="match status" value="1"/>
</dbReference>
<accession>A0A1W2BRK5</accession>
<dbReference type="AlphaFoldDB" id="A0A1W2BRK5"/>
<dbReference type="Gene3D" id="3.40.50.12780">
    <property type="entry name" value="N-terminal domain of ligase-like"/>
    <property type="match status" value="1"/>
</dbReference>
<dbReference type="SUPFAM" id="SSF56801">
    <property type="entry name" value="Acetyl-CoA synthetase-like"/>
    <property type="match status" value="1"/>
</dbReference>
<reference evidence="5 6" key="1">
    <citation type="submission" date="2017-04" db="EMBL/GenBank/DDBJ databases">
        <authorList>
            <person name="Afonso C.L."/>
            <person name="Miller P.J."/>
            <person name="Scott M.A."/>
            <person name="Spackman E."/>
            <person name="Goraichik I."/>
            <person name="Dimitrov K.M."/>
            <person name="Suarez D.L."/>
            <person name="Swayne D.E."/>
        </authorList>
    </citation>
    <scope>NUCLEOTIDE SEQUENCE [LARGE SCALE GENOMIC DNA]</scope>
    <source>
        <strain evidence="5 6">DSM 3385</strain>
    </source>
</reference>
<keyword evidence="2" id="KW-0276">Fatty acid metabolism</keyword>
<dbReference type="Pfam" id="PF00501">
    <property type="entry name" value="AMP-binding"/>
    <property type="match status" value="1"/>
</dbReference>
<dbReference type="Pfam" id="PF23562">
    <property type="entry name" value="AMP-binding_C_3"/>
    <property type="match status" value="1"/>
</dbReference>
<dbReference type="PANTHER" id="PTHR43272:SF32">
    <property type="entry name" value="AMP-DEPENDENT SYNTHETASE_LIGASE DOMAIN-CONTAINING PROTEIN"/>
    <property type="match status" value="1"/>
</dbReference>
<dbReference type="InterPro" id="IPR000873">
    <property type="entry name" value="AMP-dep_synth/lig_dom"/>
</dbReference>
<sequence>MQFRDYQGVHQMLLETVNEHANKEAYRWFDDNAVPDSVTWSEFYRQVKQVAKSLMALGVKKDDKVNILSYTSYRWVLTDMANMSIGGVTVGIYQSNLPKDCQYIIDHSDAVVVFAEDEKQVAKLLEIKAEIPEIRQVIMLKGDMPGHDWIISYETFLGLGKNISDEDFNDRTARVDSGDLAGIVYTSGTTGLPKGVMLTHDNITSTAQSVFHSGNFRGARDNFLFLPLAHVFARTCSYGAVLVGNRTTFARSINTLLDDFQLASPHWFVSVPRIFEKIHTRVVSDVEAKGGITEKIFNWSLAVGEAVGKYKLAQQPIPSMLQFKYRIATKLVFSKIHNALGGEIQWCISGGAPLSPDIARFFHATGLLILEGLGMTENTSFSNLNRFDKYDFGVVGPPGEGLFHKIADDGEVLFKGRNVMKGYYKMPDETRANFTEDGWLRSGDIGKILEGNVLKITGRKKEIIITSGGKNVAPSAIEGLMSTSKYINQVCVVGDQRKFLSAIVTLDEENVTAYAREKGFFNECATTKDLLAHDAVIQLIDGEVARKNKELPSFETLKKVTIVPEFTIENKMMTPTFKVKKNVIMDNYQDHIENMYH</sequence>
<proteinExistence type="predicted"/>
<dbReference type="RefSeq" id="WP_084068865.1">
    <property type="nucleotide sequence ID" value="NZ_FWXY01000009.1"/>
</dbReference>
<dbReference type="InterPro" id="IPR020845">
    <property type="entry name" value="AMP-binding_CS"/>
</dbReference>
<dbReference type="GO" id="GO:0004467">
    <property type="term" value="F:long-chain fatty acid-CoA ligase activity"/>
    <property type="evidence" value="ECO:0007669"/>
    <property type="project" value="TreeGrafter"/>
</dbReference>
<evidence type="ECO:0000256" key="1">
    <source>
        <dbReference type="ARBA" id="ARBA00022598"/>
    </source>
</evidence>
<dbReference type="STRING" id="1121400.SAMN02746065_10969"/>
<dbReference type="GO" id="GO:0016020">
    <property type="term" value="C:membrane"/>
    <property type="evidence" value="ECO:0007669"/>
    <property type="project" value="TreeGrafter"/>
</dbReference>
<name>A0A1W2BRK5_9BACT</name>
<evidence type="ECO:0000256" key="3">
    <source>
        <dbReference type="ARBA" id="ARBA00023098"/>
    </source>
</evidence>
<evidence type="ECO:0000256" key="2">
    <source>
        <dbReference type="ARBA" id="ARBA00022832"/>
    </source>
</evidence>
<evidence type="ECO:0000313" key="5">
    <source>
        <dbReference type="EMBL" id="SMC75501.1"/>
    </source>
</evidence>
<keyword evidence="6" id="KW-1185">Reference proteome</keyword>
<dbReference type="OrthoDB" id="9803968at2"/>
<dbReference type="EMBL" id="FWXY01000009">
    <property type="protein sequence ID" value="SMC75501.1"/>
    <property type="molecule type" value="Genomic_DNA"/>
</dbReference>
<organism evidence="5 6">
    <name type="scientific">Desulfocicer vacuolatum DSM 3385</name>
    <dbReference type="NCBI Taxonomy" id="1121400"/>
    <lineage>
        <taxon>Bacteria</taxon>
        <taxon>Pseudomonadati</taxon>
        <taxon>Thermodesulfobacteriota</taxon>
        <taxon>Desulfobacteria</taxon>
        <taxon>Desulfobacterales</taxon>
        <taxon>Desulfobacteraceae</taxon>
        <taxon>Desulfocicer</taxon>
    </lineage>
</organism>
<evidence type="ECO:0000313" key="6">
    <source>
        <dbReference type="Proteomes" id="UP000192418"/>
    </source>
</evidence>
<dbReference type="PROSITE" id="PS00455">
    <property type="entry name" value="AMP_BINDING"/>
    <property type="match status" value="1"/>
</dbReference>
<dbReference type="Proteomes" id="UP000192418">
    <property type="component" value="Unassembled WGS sequence"/>
</dbReference>
<keyword evidence="1" id="KW-0436">Ligase</keyword>
<evidence type="ECO:0000259" key="4">
    <source>
        <dbReference type="Pfam" id="PF00501"/>
    </source>
</evidence>
<keyword evidence="3" id="KW-0443">Lipid metabolism</keyword>
<gene>
    <name evidence="5" type="ORF">SAMN02746065_10969</name>
</gene>
<protein>
    <submittedName>
        <fullName evidence="5">Long-chain acyl-CoA synthetase</fullName>
    </submittedName>
</protein>
<feature type="domain" description="AMP-dependent synthetase/ligase" evidence="4">
    <location>
        <begin position="15"/>
        <end position="424"/>
    </location>
</feature>
<dbReference type="CDD" id="cd05907">
    <property type="entry name" value="VL_LC_FACS_like"/>
    <property type="match status" value="1"/>
</dbReference>